<organism evidence="2 3">
    <name type="scientific">Phytophthora boehmeriae</name>
    <dbReference type="NCBI Taxonomy" id="109152"/>
    <lineage>
        <taxon>Eukaryota</taxon>
        <taxon>Sar</taxon>
        <taxon>Stramenopiles</taxon>
        <taxon>Oomycota</taxon>
        <taxon>Peronosporomycetes</taxon>
        <taxon>Peronosporales</taxon>
        <taxon>Peronosporaceae</taxon>
        <taxon>Phytophthora</taxon>
    </lineage>
</organism>
<dbReference type="OrthoDB" id="97348at2759"/>
<protein>
    <submittedName>
        <fullName evidence="2">Uncharacterized protein</fullName>
    </submittedName>
</protein>
<comment type="caution">
    <text evidence="2">The sequence shown here is derived from an EMBL/GenBank/DDBJ whole genome shotgun (WGS) entry which is preliminary data.</text>
</comment>
<feature type="compositionally biased region" description="Basic residues" evidence="1">
    <location>
        <begin position="54"/>
        <end position="68"/>
    </location>
</feature>
<dbReference type="Proteomes" id="UP000693981">
    <property type="component" value="Unassembled WGS sequence"/>
</dbReference>
<feature type="region of interest" description="Disordered" evidence="1">
    <location>
        <begin position="38"/>
        <end position="77"/>
    </location>
</feature>
<proteinExistence type="predicted"/>
<name>A0A8T1WQM2_9STRA</name>
<evidence type="ECO:0000313" key="3">
    <source>
        <dbReference type="Proteomes" id="UP000693981"/>
    </source>
</evidence>
<evidence type="ECO:0000256" key="1">
    <source>
        <dbReference type="SAM" id="MobiDB-lite"/>
    </source>
</evidence>
<dbReference type="EMBL" id="JAGDFL010000189">
    <property type="protein sequence ID" value="KAG7395765.1"/>
    <property type="molecule type" value="Genomic_DNA"/>
</dbReference>
<keyword evidence="3" id="KW-1185">Reference proteome</keyword>
<accession>A0A8T1WQM2</accession>
<evidence type="ECO:0000313" key="2">
    <source>
        <dbReference type="EMBL" id="KAG7395765.1"/>
    </source>
</evidence>
<gene>
    <name evidence="2" type="ORF">PHYBOEH_003200</name>
</gene>
<dbReference type="AlphaFoldDB" id="A0A8T1WQM2"/>
<sequence length="176" mass="20363">MSFLVDTMPSTDEDQFFVSEILSLFDVDDECWLTDPAMEKAQTKPSKVEQLPTRTHREKTVTPRRGRRVTSPQPRIRNKGKIEQLRREVATLEAELAALQHTEEKRVEQLVTREERRAKSLWKIVAMKQSQERERAEDRNKALKRLLTAQYALTSSLSGVLSEWTSLPTPDTSVRI</sequence>
<reference evidence="2" key="1">
    <citation type="submission" date="2021-02" db="EMBL/GenBank/DDBJ databases">
        <authorList>
            <person name="Palmer J.M."/>
        </authorList>
    </citation>
    <scope>NUCLEOTIDE SEQUENCE</scope>
    <source>
        <strain evidence="2">SCRP23</strain>
    </source>
</reference>